<organism evidence="2 3">
    <name type="scientific">Segatella oris</name>
    <dbReference type="NCBI Taxonomy" id="28135"/>
    <lineage>
        <taxon>Bacteria</taxon>
        <taxon>Pseudomonadati</taxon>
        <taxon>Bacteroidota</taxon>
        <taxon>Bacteroidia</taxon>
        <taxon>Bacteroidales</taxon>
        <taxon>Prevotellaceae</taxon>
        <taxon>Segatella</taxon>
    </lineage>
</organism>
<dbReference type="PROSITE" id="PS51257">
    <property type="entry name" value="PROKAR_LIPOPROTEIN"/>
    <property type="match status" value="1"/>
</dbReference>
<evidence type="ECO:0000256" key="1">
    <source>
        <dbReference type="SAM" id="SignalP"/>
    </source>
</evidence>
<dbReference type="EMBL" id="LR134384">
    <property type="protein sequence ID" value="VEH14399.1"/>
    <property type="molecule type" value="Genomic_DNA"/>
</dbReference>
<gene>
    <name evidence="2" type="ORF">NCTC13071_00370</name>
</gene>
<reference evidence="2 3" key="1">
    <citation type="submission" date="2018-12" db="EMBL/GenBank/DDBJ databases">
        <authorList>
            <consortium name="Pathogen Informatics"/>
        </authorList>
    </citation>
    <scope>NUCLEOTIDE SEQUENCE [LARGE SCALE GENOMIC DNA]</scope>
    <source>
        <strain evidence="2 3">NCTC13071</strain>
    </source>
</reference>
<dbReference type="Gene3D" id="1.25.40.390">
    <property type="match status" value="1"/>
</dbReference>
<feature type="chain" id="PRO_5018775674" evidence="1">
    <location>
        <begin position="22"/>
        <end position="580"/>
    </location>
</feature>
<protein>
    <submittedName>
        <fullName evidence="2">Starch-binding associating with outer membrane</fullName>
    </submittedName>
</protein>
<dbReference type="RefSeq" id="WP_018919510.1">
    <property type="nucleotide sequence ID" value="NZ_LR134384.1"/>
</dbReference>
<keyword evidence="1" id="KW-0732">Signal</keyword>
<dbReference type="Pfam" id="PF12771">
    <property type="entry name" value="SusD-like_2"/>
    <property type="match status" value="1"/>
</dbReference>
<dbReference type="GeneID" id="85011282"/>
<dbReference type="AlphaFoldDB" id="A0A3S4V874"/>
<dbReference type="SUPFAM" id="SSF48452">
    <property type="entry name" value="TPR-like"/>
    <property type="match status" value="1"/>
</dbReference>
<feature type="signal peptide" evidence="1">
    <location>
        <begin position="1"/>
        <end position="21"/>
    </location>
</feature>
<evidence type="ECO:0000313" key="2">
    <source>
        <dbReference type="EMBL" id="VEH14399.1"/>
    </source>
</evidence>
<sequence length="580" mass="65008">MKKIIALALTGLALLSTTSCSDSSFDAKYEDPSKTSTVGVPQVFTAVLYKGNKWMNPVYYRYYVQSTTSGFYSGVIGNANNRGRFRGAGEGYFNTRWQDFYDMLTQYRLLEDNYNKLNETEQPSNKIFLLLGRTVMQAQLHEVLSIWGDVPYKGASTIWKSSDYADAKKKDVYDSDVDTYKQILIDLKEVGDYFAAGNLNANGVANLKRQDFTLANGNTDIWQRYVNSLRLRIALHLATNGECVTVAKAAIKEILENPSTYPLIDDNTKNQGVAADTQTDDFNYGKSVSQALNSSPYSSGSQAMLDAMHVPSTGYPNANSDPRLPLVYDPNPSGRYVAYDVNKSNTDISNLESDSIKVYQSKGIKSANYYCVIDSQAVQGWANYQGNERLPACWLNASEVSLSIAECYLKGYGVTANAAKAKDYFIKGVVQSFAYYKELKTNSTLYKAIDNTYFNDSYAGKRKTKLPTEAQAQAYATQIWDGTEQVVATQLWLNFSFMNELEAWNVVRRTGYPKVTFATDAQVSSYPKPAHRLPYPSDELTYNADNVQAAITKNYKESTGFYTKLFWANTQDYYQMVTAQ</sequence>
<dbReference type="InterPro" id="IPR011990">
    <property type="entry name" value="TPR-like_helical_dom_sf"/>
</dbReference>
<dbReference type="InterPro" id="IPR041662">
    <property type="entry name" value="SusD-like_2"/>
</dbReference>
<proteinExistence type="predicted"/>
<evidence type="ECO:0000313" key="3">
    <source>
        <dbReference type="Proteomes" id="UP000274578"/>
    </source>
</evidence>
<dbReference type="KEGG" id="poc:NCTC13071_00370"/>
<dbReference type="Proteomes" id="UP000274578">
    <property type="component" value="Chromosome 1"/>
</dbReference>
<accession>A0A3S4V874</accession>
<name>A0A3S4V874_9BACT</name>